<dbReference type="Proteomes" id="UP000012040">
    <property type="component" value="Chromosome"/>
</dbReference>
<feature type="domain" description="HNH nuclease" evidence="1">
    <location>
        <begin position="80"/>
        <end position="133"/>
    </location>
</feature>
<dbReference type="KEGG" id="bex:A11Q_2184"/>
<dbReference type="eggNOG" id="COG1403">
    <property type="taxonomic scope" value="Bacteria"/>
</dbReference>
<dbReference type="RefSeq" id="WP_015470890.1">
    <property type="nucleotide sequence ID" value="NC_020813.1"/>
</dbReference>
<evidence type="ECO:0000313" key="3">
    <source>
        <dbReference type="Proteomes" id="UP000012040"/>
    </source>
</evidence>
<reference evidence="2 3" key="1">
    <citation type="journal article" date="2013" name="ISME J.">
        <title>By their genes ye shall know them: genomic signatures of predatory bacteria.</title>
        <authorList>
            <person name="Pasternak Z."/>
            <person name="Pietrokovski S."/>
            <person name="Rotem O."/>
            <person name="Gophna U."/>
            <person name="Lurie-Weinberger M.N."/>
            <person name="Jurkevitch E."/>
        </authorList>
    </citation>
    <scope>NUCLEOTIDE SEQUENCE [LARGE SCALE GENOMIC DNA]</scope>
    <source>
        <strain evidence="2 3">JSS</strain>
    </source>
</reference>
<organism evidence="2 3">
    <name type="scientific">Pseudobdellovibrio exovorus JSS</name>
    <dbReference type="NCBI Taxonomy" id="1184267"/>
    <lineage>
        <taxon>Bacteria</taxon>
        <taxon>Pseudomonadati</taxon>
        <taxon>Bdellovibrionota</taxon>
        <taxon>Bdellovibrionia</taxon>
        <taxon>Bdellovibrionales</taxon>
        <taxon>Pseudobdellovibrionaceae</taxon>
        <taxon>Pseudobdellovibrio</taxon>
    </lineage>
</organism>
<dbReference type="SMART" id="SM00507">
    <property type="entry name" value="HNHc"/>
    <property type="match status" value="1"/>
</dbReference>
<dbReference type="PANTHER" id="PTHR33877:SF2">
    <property type="entry name" value="OS07G0170200 PROTEIN"/>
    <property type="match status" value="1"/>
</dbReference>
<sequence length="185" mass="21415">MMTADGVLSISLKALVLNASYEPLRIISWQKALLMWFQEKVEILEYHTAMARSVTNSFQLPSVLRLKAYVKPKKLDGVRFCRENVYIRDNYTCQYCAVKFTYKELTIDHVLPASQGGPKTWTNIVTACRCCNQTKANRTPEKAKMPLLKQPKAPQWLPVIDFHLDEEKEAKAPPTWKDYLRFKTN</sequence>
<dbReference type="CDD" id="cd00085">
    <property type="entry name" value="HNHc"/>
    <property type="match status" value="1"/>
</dbReference>
<keyword evidence="3" id="KW-1185">Reference proteome</keyword>
<dbReference type="InterPro" id="IPR029471">
    <property type="entry name" value="HNH_5"/>
</dbReference>
<dbReference type="AlphaFoldDB" id="M4VD38"/>
<evidence type="ECO:0000259" key="1">
    <source>
        <dbReference type="SMART" id="SM00507"/>
    </source>
</evidence>
<proteinExistence type="predicted"/>
<dbReference type="HOGENOM" id="CLU_099824_3_0_7"/>
<dbReference type="EMBL" id="CP003537">
    <property type="protein sequence ID" value="AGH96400.1"/>
    <property type="molecule type" value="Genomic_DNA"/>
</dbReference>
<name>M4VD38_9BACT</name>
<dbReference type="InterPro" id="IPR003615">
    <property type="entry name" value="HNH_nuc"/>
</dbReference>
<dbReference type="Pfam" id="PF14279">
    <property type="entry name" value="HNH_5"/>
    <property type="match status" value="1"/>
</dbReference>
<dbReference type="PATRIC" id="fig|1184267.3.peg.2211"/>
<protein>
    <recommendedName>
        <fullName evidence="1">HNH nuclease domain-containing protein</fullName>
    </recommendedName>
</protein>
<dbReference type="OrthoDB" id="5292478at2"/>
<dbReference type="STRING" id="1184267.A11Q_2184"/>
<evidence type="ECO:0000313" key="2">
    <source>
        <dbReference type="EMBL" id="AGH96400.1"/>
    </source>
</evidence>
<dbReference type="InterPro" id="IPR052892">
    <property type="entry name" value="NA-targeting_endonuclease"/>
</dbReference>
<accession>M4VD38</accession>
<dbReference type="Gene3D" id="1.10.30.50">
    <property type="match status" value="1"/>
</dbReference>
<dbReference type="PANTHER" id="PTHR33877">
    <property type="entry name" value="SLL1193 PROTEIN"/>
    <property type="match status" value="1"/>
</dbReference>
<gene>
    <name evidence="2" type="ORF">A11Q_2184</name>
</gene>